<dbReference type="AlphaFoldDB" id="A0A5N6NT60"/>
<dbReference type="InterPro" id="IPR000504">
    <property type="entry name" value="RRM_dom"/>
</dbReference>
<protein>
    <recommendedName>
        <fullName evidence="3">RRM domain-containing protein</fullName>
    </recommendedName>
</protein>
<name>A0A5N6NT60_9ASTR</name>
<dbReference type="InterPro" id="IPR035979">
    <property type="entry name" value="RBD_domain_sf"/>
</dbReference>
<evidence type="ECO:0000313" key="5">
    <source>
        <dbReference type="Proteomes" id="UP000326396"/>
    </source>
</evidence>
<reference evidence="4 5" key="1">
    <citation type="submission" date="2019-05" db="EMBL/GenBank/DDBJ databases">
        <title>Mikania micrantha, genome provides insights into the molecular mechanism of rapid growth.</title>
        <authorList>
            <person name="Liu B."/>
        </authorList>
    </citation>
    <scope>NUCLEOTIDE SEQUENCE [LARGE SCALE GENOMIC DNA]</scope>
    <source>
        <strain evidence="4">NLD-2019</strain>
        <tissue evidence="4">Leaf</tissue>
    </source>
</reference>
<dbReference type="Proteomes" id="UP000326396">
    <property type="component" value="Linkage Group LG17"/>
</dbReference>
<keyword evidence="1" id="KW-0694">RNA-binding</keyword>
<evidence type="ECO:0000256" key="2">
    <source>
        <dbReference type="SAM" id="MobiDB-lite"/>
    </source>
</evidence>
<dbReference type="PANTHER" id="PTHR12999:SF7">
    <property type="entry name" value="TRANSCRIPTION INITIATION FACTOR TFIID SUBUNIT 15B"/>
    <property type="match status" value="1"/>
</dbReference>
<evidence type="ECO:0000313" key="4">
    <source>
        <dbReference type="EMBL" id="KAD5317430.1"/>
    </source>
</evidence>
<sequence>MSTEASKPESSKGGEKQKAKARAFTMTNDQADKDPDVVTGTFLINDIPASVLFDSGATTKSAISIHIFPSTAITSTQEIGYVGGQQHQGGYGASPEEVRAKVKQCDENCDESCGNARICISCLRLDVTVDELRELFGGNGQVGRIKQKLGYKEQWPCKIKVYTDEIGNNKGVAALVYEGPSAAHSAHEFYNNYEMRCRKFSIGMAEKPAPRALPPAYGHGSSTFWTVSLCKEKMVVELSTSSSSSFKCVFGFSPSILSFNVFKNGFQWRFCRLGGFAYRDGAFKSSPRTAEDFGSQHSAMFVAYRGWAAYWAIAYRGGLPESPISLFQGV</sequence>
<dbReference type="Pfam" id="PF08284">
    <property type="entry name" value="RVP_2"/>
    <property type="match status" value="1"/>
</dbReference>
<dbReference type="EMBL" id="SZYD01000009">
    <property type="protein sequence ID" value="KAD5317430.1"/>
    <property type="molecule type" value="Genomic_DNA"/>
</dbReference>
<proteinExistence type="predicted"/>
<evidence type="ECO:0000259" key="3">
    <source>
        <dbReference type="PROSITE" id="PS50102"/>
    </source>
</evidence>
<dbReference type="GO" id="GO:0003723">
    <property type="term" value="F:RNA binding"/>
    <property type="evidence" value="ECO:0007669"/>
    <property type="project" value="UniProtKB-UniRule"/>
</dbReference>
<dbReference type="PANTHER" id="PTHR12999">
    <property type="entry name" value="ZINC FINGER RAN-BINDING DOMAIN-CONTAINING PROTEIN 2 ZRANB2-RELATED"/>
    <property type="match status" value="1"/>
</dbReference>
<dbReference type="OrthoDB" id="76445at2759"/>
<evidence type="ECO:0000256" key="1">
    <source>
        <dbReference type="PROSITE-ProRule" id="PRU00176"/>
    </source>
</evidence>
<dbReference type="PROSITE" id="PS50102">
    <property type="entry name" value="RRM"/>
    <property type="match status" value="1"/>
</dbReference>
<accession>A0A5N6NT60</accession>
<feature type="domain" description="RRM" evidence="3">
    <location>
        <begin position="116"/>
        <end position="207"/>
    </location>
</feature>
<dbReference type="Gene3D" id="3.30.70.330">
    <property type="match status" value="1"/>
</dbReference>
<comment type="caution">
    <text evidence="4">The sequence shown here is derived from an EMBL/GenBank/DDBJ whole genome shotgun (WGS) entry which is preliminary data.</text>
</comment>
<organism evidence="4 5">
    <name type="scientific">Mikania micrantha</name>
    <name type="common">bitter vine</name>
    <dbReference type="NCBI Taxonomy" id="192012"/>
    <lineage>
        <taxon>Eukaryota</taxon>
        <taxon>Viridiplantae</taxon>
        <taxon>Streptophyta</taxon>
        <taxon>Embryophyta</taxon>
        <taxon>Tracheophyta</taxon>
        <taxon>Spermatophyta</taxon>
        <taxon>Magnoliopsida</taxon>
        <taxon>eudicotyledons</taxon>
        <taxon>Gunneridae</taxon>
        <taxon>Pentapetalae</taxon>
        <taxon>asterids</taxon>
        <taxon>campanulids</taxon>
        <taxon>Asterales</taxon>
        <taxon>Asteraceae</taxon>
        <taxon>Asteroideae</taxon>
        <taxon>Heliantheae alliance</taxon>
        <taxon>Eupatorieae</taxon>
        <taxon>Mikania</taxon>
    </lineage>
</organism>
<dbReference type="InterPro" id="IPR012677">
    <property type="entry name" value="Nucleotide-bd_a/b_plait_sf"/>
</dbReference>
<gene>
    <name evidence="4" type="ORF">E3N88_17376</name>
</gene>
<keyword evidence="5" id="KW-1185">Reference proteome</keyword>
<feature type="region of interest" description="Disordered" evidence="2">
    <location>
        <begin position="1"/>
        <end position="23"/>
    </location>
</feature>
<feature type="compositionally biased region" description="Basic and acidic residues" evidence="2">
    <location>
        <begin position="1"/>
        <end position="18"/>
    </location>
</feature>
<dbReference type="SUPFAM" id="SSF54928">
    <property type="entry name" value="RNA-binding domain, RBD"/>
    <property type="match status" value="1"/>
</dbReference>